<comment type="caution">
    <text evidence="2">The sequence shown here is derived from an EMBL/GenBank/DDBJ whole genome shotgun (WGS) entry which is preliminary data.</text>
</comment>
<dbReference type="AlphaFoldDB" id="A0A1F5X5W2"/>
<protein>
    <recommendedName>
        <fullName evidence="1">Peptidoglycan binding-like domain-containing protein</fullName>
    </recommendedName>
</protein>
<accession>A0A1F5X5W2</accession>
<organism evidence="2 3">
    <name type="scientific">Candidatus Giovannonibacteria bacterium RIFCSPLOWO2_01_FULL_46_13</name>
    <dbReference type="NCBI Taxonomy" id="1798352"/>
    <lineage>
        <taxon>Bacteria</taxon>
        <taxon>Candidatus Giovannoniibacteriota</taxon>
    </lineage>
</organism>
<dbReference type="EMBL" id="MFIE01000003">
    <property type="protein sequence ID" value="OGF83308.1"/>
    <property type="molecule type" value="Genomic_DNA"/>
</dbReference>
<gene>
    <name evidence="2" type="ORF">A3B18_01515</name>
</gene>
<evidence type="ECO:0000259" key="1">
    <source>
        <dbReference type="Pfam" id="PF01471"/>
    </source>
</evidence>
<dbReference type="SUPFAM" id="SSF47090">
    <property type="entry name" value="PGBD-like"/>
    <property type="match status" value="2"/>
</dbReference>
<dbReference type="InterPro" id="IPR002477">
    <property type="entry name" value="Peptidoglycan-bd-like"/>
</dbReference>
<dbReference type="InterPro" id="IPR036366">
    <property type="entry name" value="PGBDSf"/>
</dbReference>
<feature type="domain" description="Peptidoglycan binding-like" evidence="1">
    <location>
        <begin position="1"/>
        <end position="29"/>
    </location>
</feature>
<dbReference type="InterPro" id="IPR036365">
    <property type="entry name" value="PGBD-like_sf"/>
</dbReference>
<proteinExistence type="predicted"/>
<sequence length="126" mass="13586">MTRAAVRRFQAKYGLPQVGRVGPMTREKLMSVFGSITPVPAPTPSSTPFSSALSRELEMGMSGDDVRALQEFLAKDSSVYPQGTITGYYGALTKAAVRKFQAKYGLAQVGRVGPLTLAKLQELMAQ</sequence>
<evidence type="ECO:0000313" key="2">
    <source>
        <dbReference type="EMBL" id="OGF83308.1"/>
    </source>
</evidence>
<dbReference type="Proteomes" id="UP000178684">
    <property type="component" value="Unassembled WGS sequence"/>
</dbReference>
<feature type="domain" description="Peptidoglycan binding-like" evidence="1">
    <location>
        <begin position="62"/>
        <end position="120"/>
    </location>
</feature>
<evidence type="ECO:0000313" key="3">
    <source>
        <dbReference type="Proteomes" id="UP000178684"/>
    </source>
</evidence>
<dbReference type="Gene3D" id="1.10.101.10">
    <property type="entry name" value="PGBD-like superfamily/PGBD"/>
    <property type="match status" value="2"/>
</dbReference>
<name>A0A1F5X5W2_9BACT</name>
<dbReference type="Pfam" id="PF01471">
    <property type="entry name" value="PG_binding_1"/>
    <property type="match status" value="2"/>
</dbReference>
<reference evidence="2 3" key="1">
    <citation type="journal article" date="2016" name="Nat. Commun.">
        <title>Thousands of microbial genomes shed light on interconnected biogeochemical processes in an aquifer system.</title>
        <authorList>
            <person name="Anantharaman K."/>
            <person name="Brown C.T."/>
            <person name="Hug L.A."/>
            <person name="Sharon I."/>
            <person name="Castelle C.J."/>
            <person name="Probst A.J."/>
            <person name="Thomas B.C."/>
            <person name="Singh A."/>
            <person name="Wilkins M.J."/>
            <person name="Karaoz U."/>
            <person name="Brodie E.L."/>
            <person name="Williams K.H."/>
            <person name="Hubbard S.S."/>
            <person name="Banfield J.F."/>
        </authorList>
    </citation>
    <scope>NUCLEOTIDE SEQUENCE [LARGE SCALE GENOMIC DNA]</scope>
</reference>